<dbReference type="NCBIfam" id="TIGR00459">
    <property type="entry name" value="aspS_bact"/>
    <property type="match status" value="1"/>
</dbReference>
<evidence type="ECO:0000256" key="1">
    <source>
        <dbReference type="ARBA" id="ARBA00006303"/>
    </source>
</evidence>
<dbReference type="Proteomes" id="UP000054632">
    <property type="component" value="Unassembled WGS sequence"/>
</dbReference>
<dbReference type="SUPFAM" id="SSF55681">
    <property type="entry name" value="Class II aaRS and biotin synthetases"/>
    <property type="match status" value="1"/>
</dbReference>
<evidence type="ECO:0000313" key="8">
    <source>
        <dbReference type="EMBL" id="KRY74510.1"/>
    </source>
</evidence>
<dbReference type="Pfam" id="PF01336">
    <property type="entry name" value="tRNA_anti-codon"/>
    <property type="match status" value="1"/>
</dbReference>
<evidence type="ECO:0000259" key="7">
    <source>
        <dbReference type="PROSITE" id="PS50862"/>
    </source>
</evidence>
<dbReference type="PROSITE" id="PS50862">
    <property type="entry name" value="AA_TRNA_LIGASE_II"/>
    <property type="match status" value="1"/>
</dbReference>
<evidence type="ECO:0000256" key="2">
    <source>
        <dbReference type="ARBA" id="ARBA00022598"/>
    </source>
</evidence>
<gene>
    <name evidence="8" type="primary">DARS2</name>
    <name evidence="8" type="ORF">T4A_3297</name>
</gene>
<feature type="domain" description="Aminoacyl-transfer RNA synthetases class-II family profile" evidence="7">
    <location>
        <begin position="201"/>
        <end position="620"/>
    </location>
</feature>
<dbReference type="GO" id="GO:0006422">
    <property type="term" value="P:aspartyl-tRNA aminoacylation"/>
    <property type="evidence" value="ECO:0007669"/>
    <property type="project" value="TreeGrafter"/>
</dbReference>
<dbReference type="PRINTS" id="PR01042">
    <property type="entry name" value="TRNASYNTHASP"/>
</dbReference>
<comment type="caution">
    <text evidence="8">The sequence shown here is derived from an EMBL/GenBank/DDBJ whole genome shotgun (WGS) entry which is preliminary data.</text>
</comment>
<dbReference type="HAMAP" id="MF_00044">
    <property type="entry name" value="Asp_tRNA_synth_type1"/>
    <property type="match status" value="1"/>
</dbReference>
<dbReference type="PANTHER" id="PTHR22594:SF5">
    <property type="entry name" value="ASPARTATE--TRNA LIGASE, MITOCHONDRIAL"/>
    <property type="match status" value="1"/>
</dbReference>
<evidence type="ECO:0000256" key="5">
    <source>
        <dbReference type="ARBA" id="ARBA00022917"/>
    </source>
</evidence>
<name>A0A0V1EL19_TRIPS</name>
<dbReference type="Gene3D" id="3.30.1360.30">
    <property type="entry name" value="GAD-like domain"/>
    <property type="match status" value="1"/>
</dbReference>
<dbReference type="InterPro" id="IPR002312">
    <property type="entry name" value="Asp/Asn-tRNA-synth_IIb"/>
</dbReference>
<dbReference type="InterPro" id="IPR004364">
    <property type="entry name" value="Aa-tRNA-synt_II"/>
</dbReference>
<dbReference type="Pfam" id="PF00152">
    <property type="entry name" value="tRNA-synt_2"/>
    <property type="match status" value="1"/>
</dbReference>
<feature type="non-terminal residue" evidence="8">
    <location>
        <position position="1"/>
    </location>
</feature>
<dbReference type="InterPro" id="IPR006195">
    <property type="entry name" value="aa-tRNA-synth_II"/>
</dbReference>
<dbReference type="InterPro" id="IPR004115">
    <property type="entry name" value="GAD-like_sf"/>
</dbReference>
<dbReference type="GO" id="GO:0003676">
    <property type="term" value="F:nucleic acid binding"/>
    <property type="evidence" value="ECO:0007669"/>
    <property type="project" value="InterPro"/>
</dbReference>
<dbReference type="GO" id="GO:0005524">
    <property type="term" value="F:ATP binding"/>
    <property type="evidence" value="ECO:0007669"/>
    <property type="project" value="UniProtKB-KW"/>
</dbReference>
<dbReference type="InterPro" id="IPR045864">
    <property type="entry name" value="aa-tRNA-synth_II/BPL/LPL"/>
</dbReference>
<dbReference type="InterPro" id="IPR004365">
    <property type="entry name" value="NA-bd_OB_tRNA"/>
</dbReference>
<dbReference type="NCBIfam" id="NF001750">
    <property type="entry name" value="PRK00476.1"/>
    <property type="match status" value="1"/>
</dbReference>
<dbReference type="EMBL" id="JYDR01000024">
    <property type="protein sequence ID" value="KRY74511.1"/>
    <property type="molecule type" value="Genomic_DNA"/>
</dbReference>
<dbReference type="Gene3D" id="2.40.50.140">
    <property type="entry name" value="Nucleic acid-binding proteins"/>
    <property type="match status" value="1"/>
</dbReference>
<keyword evidence="2 8" id="KW-0436">Ligase</keyword>
<comment type="similarity">
    <text evidence="1">Belongs to the class-II aminoacyl-tRNA synthetase family. Type 1 subfamily.</text>
</comment>
<dbReference type="InterPro" id="IPR012340">
    <property type="entry name" value="NA-bd_OB-fold"/>
</dbReference>
<reference evidence="8 9" key="1">
    <citation type="submission" date="2015-01" db="EMBL/GenBank/DDBJ databases">
        <title>Evolution of Trichinella species and genotypes.</title>
        <authorList>
            <person name="Korhonen P.K."/>
            <person name="Edoardo P."/>
            <person name="Giuseppe L.R."/>
            <person name="Gasser R.B."/>
        </authorList>
    </citation>
    <scope>NUCLEOTIDE SEQUENCE [LARGE SCALE GENOMIC DNA]</scope>
    <source>
        <strain evidence="8">ISS13</strain>
    </source>
</reference>
<keyword evidence="5" id="KW-0648">Protein biosynthesis</keyword>
<dbReference type="PANTHER" id="PTHR22594">
    <property type="entry name" value="ASPARTYL/LYSYL-TRNA SYNTHETASE"/>
    <property type="match status" value="1"/>
</dbReference>
<evidence type="ECO:0000313" key="9">
    <source>
        <dbReference type="Proteomes" id="UP000054632"/>
    </source>
</evidence>
<feature type="non-terminal residue" evidence="8">
    <location>
        <position position="696"/>
    </location>
</feature>
<dbReference type="AlphaFoldDB" id="A0A0V1EL19"/>
<organism evidence="8 9">
    <name type="scientific">Trichinella pseudospiralis</name>
    <name type="common">Parasitic roundworm</name>
    <dbReference type="NCBI Taxonomy" id="6337"/>
    <lineage>
        <taxon>Eukaryota</taxon>
        <taxon>Metazoa</taxon>
        <taxon>Ecdysozoa</taxon>
        <taxon>Nematoda</taxon>
        <taxon>Enoplea</taxon>
        <taxon>Dorylaimia</taxon>
        <taxon>Trichinellida</taxon>
        <taxon>Trichinellidae</taxon>
        <taxon>Trichinella</taxon>
    </lineage>
</organism>
<dbReference type="Gene3D" id="3.30.930.10">
    <property type="entry name" value="Bira Bifunctional Protein, Domain 2"/>
    <property type="match status" value="1"/>
</dbReference>
<sequence length="696" mass="78576">LSEQSTQCDAVGVSLELELVSFVRLKSCGSSEMLRGILFRVQSVVDSGASVALRRGAWSAAGKRLNEFTCRTHTCGELTLDNVGQRVILCGWLQRKRLDKFLVLRDAYGSVQALLERGQFEQLRSVPLESVLRVEGTVVARPLSSQWSGEVEVRVEVVEMLNACRPQLPVSVDAAAQDPNETNRLRYRYLDLRRRQMRHNLHMRSKLVSEVRRFLEDQYGFVEVETPSLFCRTPGGAAEFLVPTREAGKFFCLPQSPQQFKQLLMVAGFDRYYQIARCYRDEGSKSDRQPEFTQIDIELSFTDEPAVMALVEALIVHSWPEELASKPEVPFPKISYADAMRFYGSDKPDRRFGWLLQPLPDGVVSDAAHFQAIVCQDPLGNGLPPVDARDIDRLRRHLASYYSKLNFNFVILHSHATTSPRPLPGSTASFDISDRELANIHAWARDLSPATLVAVGHSDNLHHLQRGLGLVRVHLANLYEEKYGIDVRRSDSFQFCWVVQFPLFVRGEDGRLESAHHPFTAPAIGQEQLLYENPLAVLGRHYDLVLNGVELGGGSIRIHRPDMQQHVLQHVLHENVDQMAHLLQALEFGAPPHGGFAIGLDRYLALLTGSKSIRDVIAFPKSHEGRDPMTGAPTAVPADQLARYHIQLEDNLHLTHGEEKKEIKKRSLVLLTQQSSKSNKQLAWQSEWLFITLWVH</sequence>
<dbReference type="EMBL" id="JYDR01000024">
    <property type="protein sequence ID" value="KRY74510.1"/>
    <property type="molecule type" value="Genomic_DNA"/>
</dbReference>
<dbReference type="GO" id="GO:0005739">
    <property type="term" value="C:mitochondrion"/>
    <property type="evidence" value="ECO:0007669"/>
    <property type="project" value="TreeGrafter"/>
</dbReference>
<evidence type="ECO:0000256" key="6">
    <source>
        <dbReference type="ARBA" id="ARBA00023146"/>
    </source>
</evidence>
<evidence type="ECO:0000256" key="4">
    <source>
        <dbReference type="ARBA" id="ARBA00022840"/>
    </source>
</evidence>
<keyword evidence="4" id="KW-0067">ATP-binding</keyword>
<keyword evidence="6" id="KW-0030">Aminoacyl-tRNA synthetase</keyword>
<evidence type="ECO:0000256" key="3">
    <source>
        <dbReference type="ARBA" id="ARBA00022741"/>
    </source>
</evidence>
<proteinExistence type="inferred from homology"/>
<keyword evidence="3" id="KW-0547">Nucleotide-binding</keyword>
<protein>
    <submittedName>
        <fullName evidence="8">Aspartate--tRNA ligase, mitochondrial</fullName>
    </submittedName>
</protein>
<accession>A0A0V1EL19</accession>
<dbReference type="InterPro" id="IPR004524">
    <property type="entry name" value="Asp-tRNA-ligase_1"/>
</dbReference>
<dbReference type="SUPFAM" id="SSF50249">
    <property type="entry name" value="Nucleic acid-binding proteins"/>
    <property type="match status" value="1"/>
</dbReference>
<dbReference type="GO" id="GO:0004815">
    <property type="term" value="F:aspartate-tRNA ligase activity"/>
    <property type="evidence" value="ECO:0007669"/>
    <property type="project" value="TreeGrafter"/>
</dbReference>